<dbReference type="AlphaFoldDB" id="A0A2V3A6B8"/>
<dbReference type="EMBL" id="QGTW01000001">
    <property type="protein sequence ID" value="PWW32439.1"/>
    <property type="molecule type" value="Genomic_DNA"/>
</dbReference>
<protein>
    <submittedName>
        <fullName evidence="1">Uncharacterized protein</fullName>
    </submittedName>
</protein>
<name>A0A2V3A6B8_9BACI</name>
<sequence length="51" mass="6053">MERKEYEWVKKNREVLLDFCVDSNGFTREMGFLSGRLVEGRCKPPSFICHN</sequence>
<comment type="caution">
    <text evidence="1">The sequence shown here is derived from an EMBL/GenBank/DDBJ whole genome shotgun (WGS) entry which is preliminary data.</text>
</comment>
<accession>A0A2V3A6B8</accession>
<gene>
    <name evidence="1" type="ORF">DFO73_101704</name>
</gene>
<dbReference type="Proteomes" id="UP000247150">
    <property type="component" value="Unassembled WGS sequence"/>
</dbReference>
<evidence type="ECO:0000313" key="1">
    <source>
        <dbReference type="EMBL" id="PWW32439.1"/>
    </source>
</evidence>
<organism evidence="1 2">
    <name type="scientific">Cytobacillus oceanisediminis</name>
    <dbReference type="NCBI Taxonomy" id="665099"/>
    <lineage>
        <taxon>Bacteria</taxon>
        <taxon>Bacillati</taxon>
        <taxon>Bacillota</taxon>
        <taxon>Bacilli</taxon>
        <taxon>Bacillales</taxon>
        <taxon>Bacillaceae</taxon>
        <taxon>Cytobacillus</taxon>
    </lineage>
</organism>
<proteinExistence type="predicted"/>
<evidence type="ECO:0000313" key="2">
    <source>
        <dbReference type="Proteomes" id="UP000247150"/>
    </source>
</evidence>
<reference evidence="1 2" key="1">
    <citation type="submission" date="2018-05" db="EMBL/GenBank/DDBJ databases">
        <title>Freshwater and sediment microbial communities from various areas in North America, analyzing microbe dynamics in response to fracking.</title>
        <authorList>
            <person name="Lamendella R."/>
        </authorList>
    </citation>
    <scope>NUCLEOTIDE SEQUENCE [LARGE SCALE GENOMIC DNA]</scope>
    <source>
        <strain evidence="1 2">15_TX</strain>
    </source>
</reference>